<dbReference type="EMBL" id="BMAW01009554">
    <property type="protein sequence ID" value="GFT14528.1"/>
    <property type="molecule type" value="Genomic_DNA"/>
</dbReference>
<accession>A0A8X6TJE8</accession>
<proteinExistence type="predicted"/>
<dbReference type="AlphaFoldDB" id="A0A8X6TJE8"/>
<evidence type="ECO:0000313" key="2">
    <source>
        <dbReference type="Proteomes" id="UP000887013"/>
    </source>
</evidence>
<organism evidence="1 2">
    <name type="scientific">Nephila pilipes</name>
    <name type="common">Giant wood spider</name>
    <name type="synonym">Nephila maculata</name>
    <dbReference type="NCBI Taxonomy" id="299642"/>
    <lineage>
        <taxon>Eukaryota</taxon>
        <taxon>Metazoa</taxon>
        <taxon>Ecdysozoa</taxon>
        <taxon>Arthropoda</taxon>
        <taxon>Chelicerata</taxon>
        <taxon>Arachnida</taxon>
        <taxon>Araneae</taxon>
        <taxon>Araneomorphae</taxon>
        <taxon>Entelegynae</taxon>
        <taxon>Araneoidea</taxon>
        <taxon>Nephilidae</taxon>
        <taxon>Nephila</taxon>
    </lineage>
</organism>
<keyword evidence="2" id="KW-1185">Reference proteome</keyword>
<sequence length="103" mass="11844">MPKLYSLKSRPPASLYQKATERQTRKPKIVVSLPFQTLIFFNLNLDGDNNNIESLTKKEKKSFGMYKPLSIIKNEQFENGTPREFASRLVDSIPAFDTECKQS</sequence>
<evidence type="ECO:0000313" key="1">
    <source>
        <dbReference type="EMBL" id="GFT14528.1"/>
    </source>
</evidence>
<dbReference type="Proteomes" id="UP000887013">
    <property type="component" value="Unassembled WGS sequence"/>
</dbReference>
<gene>
    <name evidence="1" type="ORF">NPIL_320811</name>
</gene>
<name>A0A8X6TJE8_NEPPI</name>
<comment type="caution">
    <text evidence="1">The sequence shown here is derived from an EMBL/GenBank/DDBJ whole genome shotgun (WGS) entry which is preliminary data.</text>
</comment>
<protein>
    <submittedName>
        <fullName evidence="1">Uncharacterized protein</fullName>
    </submittedName>
</protein>
<reference evidence="1" key="1">
    <citation type="submission" date="2020-08" db="EMBL/GenBank/DDBJ databases">
        <title>Multicomponent nature underlies the extraordinary mechanical properties of spider dragline silk.</title>
        <authorList>
            <person name="Kono N."/>
            <person name="Nakamura H."/>
            <person name="Mori M."/>
            <person name="Yoshida Y."/>
            <person name="Ohtoshi R."/>
            <person name="Malay A.D."/>
            <person name="Moran D.A.P."/>
            <person name="Tomita M."/>
            <person name="Numata K."/>
            <person name="Arakawa K."/>
        </authorList>
    </citation>
    <scope>NUCLEOTIDE SEQUENCE</scope>
</reference>